<accession>A0A9D2PDF9</accession>
<feature type="transmembrane region" description="Helical" evidence="1">
    <location>
        <begin position="20"/>
        <end position="42"/>
    </location>
</feature>
<evidence type="ECO:0000313" key="2">
    <source>
        <dbReference type="EMBL" id="HJC47932.1"/>
    </source>
</evidence>
<name>A0A9D2PDF9_9FIRM</name>
<sequence length="109" mass="12688">MDQLNHFLLGTAVVCVVLNWILHSRVCYVVGMAALILCYFRMFSKNLGKRMRENEAFRNGIYFIRQKLTPSDYRIYRCPNCGQKIRIPKGKGRVSIHCPKCGNDFIRKS</sequence>
<dbReference type="Proteomes" id="UP000823883">
    <property type="component" value="Unassembled WGS sequence"/>
</dbReference>
<evidence type="ECO:0000256" key="1">
    <source>
        <dbReference type="SAM" id="Phobius"/>
    </source>
</evidence>
<comment type="caution">
    <text evidence="2">The sequence shown here is derived from an EMBL/GenBank/DDBJ whole genome shotgun (WGS) entry which is preliminary data.</text>
</comment>
<proteinExistence type="predicted"/>
<keyword evidence="1" id="KW-0472">Membrane</keyword>
<dbReference type="Gene3D" id="2.20.28.30">
    <property type="entry name" value="RNA polymerase ii, chain L"/>
    <property type="match status" value="1"/>
</dbReference>
<evidence type="ECO:0000313" key="3">
    <source>
        <dbReference type="Proteomes" id="UP000823883"/>
    </source>
</evidence>
<reference evidence="2" key="2">
    <citation type="submission" date="2021-04" db="EMBL/GenBank/DDBJ databases">
        <authorList>
            <person name="Gilroy R."/>
        </authorList>
    </citation>
    <scope>NUCLEOTIDE SEQUENCE</scope>
    <source>
        <strain evidence="2">CHK183-5548</strain>
    </source>
</reference>
<dbReference type="EMBL" id="DWWL01000049">
    <property type="protein sequence ID" value="HJC47932.1"/>
    <property type="molecule type" value="Genomic_DNA"/>
</dbReference>
<keyword evidence="1" id="KW-0812">Transmembrane</keyword>
<reference evidence="2" key="1">
    <citation type="journal article" date="2021" name="PeerJ">
        <title>Extensive microbial diversity within the chicken gut microbiome revealed by metagenomics and culture.</title>
        <authorList>
            <person name="Gilroy R."/>
            <person name="Ravi A."/>
            <person name="Getino M."/>
            <person name="Pursley I."/>
            <person name="Horton D.L."/>
            <person name="Alikhan N.F."/>
            <person name="Baker D."/>
            <person name="Gharbi K."/>
            <person name="Hall N."/>
            <person name="Watson M."/>
            <person name="Adriaenssens E.M."/>
            <person name="Foster-Nyarko E."/>
            <person name="Jarju S."/>
            <person name="Secka A."/>
            <person name="Antonio M."/>
            <person name="Oren A."/>
            <person name="Chaudhuri R.R."/>
            <person name="La Ragione R."/>
            <person name="Hildebrand F."/>
            <person name="Pallen M.J."/>
        </authorList>
    </citation>
    <scope>NUCLEOTIDE SEQUENCE</scope>
    <source>
        <strain evidence="2">CHK183-5548</strain>
    </source>
</reference>
<evidence type="ECO:0008006" key="4">
    <source>
        <dbReference type="Google" id="ProtNLM"/>
    </source>
</evidence>
<keyword evidence="1" id="KW-1133">Transmembrane helix</keyword>
<organism evidence="2 3">
    <name type="scientific">Candidatus Lachnoclostridium pullistercoris</name>
    <dbReference type="NCBI Taxonomy" id="2838632"/>
    <lineage>
        <taxon>Bacteria</taxon>
        <taxon>Bacillati</taxon>
        <taxon>Bacillota</taxon>
        <taxon>Clostridia</taxon>
        <taxon>Lachnospirales</taxon>
        <taxon>Lachnospiraceae</taxon>
    </lineage>
</organism>
<dbReference type="AlphaFoldDB" id="A0A9D2PDF9"/>
<gene>
    <name evidence="2" type="ORF">IAA04_07760</name>
</gene>
<protein>
    <recommendedName>
        <fullName evidence="4">Zn-finger containing protein</fullName>
    </recommendedName>
</protein>